<comment type="caution">
    <text evidence="3">The sequence shown here is derived from an EMBL/GenBank/DDBJ whole genome shotgun (WGS) entry which is preliminary data.</text>
</comment>
<organism evidence="3 4">
    <name type="scientific">Blepharisma stoltei</name>
    <dbReference type="NCBI Taxonomy" id="1481888"/>
    <lineage>
        <taxon>Eukaryota</taxon>
        <taxon>Sar</taxon>
        <taxon>Alveolata</taxon>
        <taxon>Ciliophora</taxon>
        <taxon>Postciliodesmatophora</taxon>
        <taxon>Heterotrichea</taxon>
        <taxon>Heterotrichida</taxon>
        <taxon>Blepharismidae</taxon>
        <taxon>Blepharisma</taxon>
    </lineage>
</organism>
<dbReference type="Gene3D" id="1.25.40.20">
    <property type="entry name" value="Ankyrin repeat-containing domain"/>
    <property type="match status" value="1"/>
</dbReference>
<dbReference type="Pfam" id="PF12796">
    <property type="entry name" value="Ank_2"/>
    <property type="match status" value="1"/>
</dbReference>
<dbReference type="PROSITE" id="PS50088">
    <property type="entry name" value="ANK_REPEAT"/>
    <property type="match status" value="2"/>
</dbReference>
<dbReference type="SMART" id="SM00248">
    <property type="entry name" value="ANK"/>
    <property type="match status" value="2"/>
</dbReference>
<dbReference type="AlphaFoldDB" id="A0AAU9IKX2"/>
<dbReference type="InterPro" id="IPR002110">
    <property type="entry name" value="Ankyrin_rpt"/>
</dbReference>
<dbReference type="Proteomes" id="UP001162131">
    <property type="component" value="Unassembled WGS sequence"/>
</dbReference>
<dbReference type="PANTHER" id="PTHR22677">
    <property type="entry name" value="ANKYRIN REPEAT DOMAIN-CONTAINING PROTEIN 60"/>
    <property type="match status" value="1"/>
</dbReference>
<accession>A0AAU9IKX2</accession>
<reference evidence="3" key="1">
    <citation type="submission" date="2021-09" db="EMBL/GenBank/DDBJ databases">
        <authorList>
            <consortium name="AG Swart"/>
            <person name="Singh M."/>
            <person name="Singh A."/>
            <person name="Seah K."/>
            <person name="Emmerich C."/>
        </authorList>
    </citation>
    <scope>NUCLEOTIDE SEQUENCE</scope>
    <source>
        <strain evidence="3">ATCC30299</strain>
    </source>
</reference>
<dbReference type="EMBL" id="CAJZBQ010000011">
    <property type="protein sequence ID" value="CAG9313857.1"/>
    <property type="molecule type" value="Genomic_DNA"/>
</dbReference>
<dbReference type="InterPro" id="IPR039323">
    <property type="entry name" value="ANKRD_45/46/60"/>
</dbReference>
<feature type="region of interest" description="Disordered" evidence="2">
    <location>
        <begin position="1"/>
        <end position="57"/>
    </location>
</feature>
<feature type="repeat" description="ANK" evidence="1">
    <location>
        <begin position="98"/>
        <end position="130"/>
    </location>
</feature>
<dbReference type="PROSITE" id="PS50297">
    <property type="entry name" value="ANK_REP_REGION"/>
    <property type="match status" value="2"/>
</dbReference>
<feature type="compositionally biased region" description="Low complexity" evidence="2">
    <location>
        <begin position="12"/>
        <end position="22"/>
    </location>
</feature>
<name>A0AAU9IKX2_9CILI</name>
<dbReference type="InterPro" id="IPR036770">
    <property type="entry name" value="Ankyrin_rpt-contain_sf"/>
</dbReference>
<gene>
    <name evidence="3" type="ORF">BSTOLATCC_MIC9660</name>
</gene>
<evidence type="ECO:0000256" key="1">
    <source>
        <dbReference type="PROSITE-ProRule" id="PRU00023"/>
    </source>
</evidence>
<evidence type="ECO:0000313" key="4">
    <source>
        <dbReference type="Proteomes" id="UP001162131"/>
    </source>
</evidence>
<proteinExistence type="predicted"/>
<dbReference type="PANTHER" id="PTHR22677:SF4">
    <property type="entry name" value="USHER SYNDROME TYPE-1G PROTEIN-LIKE PROTEIN"/>
    <property type="match status" value="1"/>
</dbReference>
<sequence length="189" mass="20476">MGKACSKDQDSSPRTSSRFSTSGQNENVRENGLSQWRSTSFGSKGRNDSANSCRTSIDSTSAGISRNKVLIAAYMGNPDAVLEFINSGFPIDHTLNESGWTLLHVAAQTGDLALLQLILDLGASIDVREESEDWTPLMVAALNGKLEAVKALIARGADPKLINKSNKRALDLALQYNCSNVYQYLKSFS</sequence>
<evidence type="ECO:0000256" key="2">
    <source>
        <dbReference type="SAM" id="MobiDB-lite"/>
    </source>
</evidence>
<keyword evidence="1" id="KW-0040">ANK repeat</keyword>
<feature type="repeat" description="ANK" evidence="1">
    <location>
        <begin position="132"/>
        <end position="164"/>
    </location>
</feature>
<dbReference type="SUPFAM" id="SSF48403">
    <property type="entry name" value="Ankyrin repeat"/>
    <property type="match status" value="1"/>
</dbReference>
<protein>
    <submittedName>
        <fullName evidence="3">Uncharacterized protein</fullName>
    </submittedName>
</protein>
<evidence type="ECO:0000313" key="3">
    <source>
        <dbReference type="EMBL" id="CAG9313857.1"/>
    </source>
</evidence>
<keyword evidence="4" id="KW-1185">Reference proteome</keyword>
<feature type="compositionally biased region" description="Basic and acidic residues" evidence="2">
    <location>
        <begin position="1"/>
        <end position="11"/>
    </location>
</feature>
<feature type="compositionally biased region" description="Polar residues" evidence="2">
    <location>
        <begin position="32"/>
        <end position="57"/>
    </location>
</feature>